<keyword evidence="6" id="KW-1185">Reference proteome</keyword>
<dbReference type="Pfam" id="PF01934">
    <property type="entry name" value="HepT-like"/>
    <property type="match status" value="1"/>
</dbReference>
<dbReference type="AlphaFoldDB" id="A0A5C7EY02"/>
<dbReference type="GO" id="GO:0016787">
    <property type="term" value="F:hydrolase activity"/>
    <property type="evidence" value="ECO:0007669"/>
    <property type="project" value="UniProtKB-KW"/>
</dbReference>
<dbReference type="OrthoDB" id="9796612at2"/>
<dbReference type="Proteomes" id="UP000321201">
    <property type="component" value="Unassembled WGS sequence"/>
</dbReference>
<keyword evidence="3" id="KW-0378">Hydrolase</keyword>
<gene>
    <name evidence="5" type="ORF">FR698_02215</name>
</gene>
<dbReference type="GO" id="GO:0004540">
    <property type="term" value="F:RNA nuclease activity"/>
    <property type="evidence" value="ECO:0007669"/>
    <property type="project" value="InterPro"/>
</dbReference>
<dbReference type="GO" id="GO:0110001">
    <property type="term" value="C:toxin-antitoxin complex"/>
    <property type="evidence" value="ECO:0007669"/>
    <property type="project" value="InterPro"/>
</dbReference>
<dbReference type="InterPro" id="IPR008201">
    <property type="entry name" value="HepT-like"/>
</dbReference>
<dbReference type="NCBIfam" id="NF047751">
    <property type="entry name" value="HepT_toxin"/>
    <property type="match status" value="1"/>
</dbReference>
<keyword evidence="1" id="KW-1277">Toxin-antitoxin system</keyword>
<dbReference type="InterPro" id="IPR052379">
    <property type="entry name" value="Type_VII_TA_RNase"/>
</dbReference>
<dbReference type="PANTHER" id="PTHR33397:SF3">
    <property type="entry name" value="MRNA NUCLEASE HEPT"/>
    <property type="match status" value="1"/>
</dbReference>
<accession>A0A5C7EY02</accession>
<evidence type="ECO:0000256" key="1">
    <source>
        <dbReference type="ARBA" id="ARBA00022649"/>
    </source>
</evidence>
<dbReference type="InParanoid" id="A0A5C7EY02"/>
<dbReference type="EMBL" id="VPFL01000002">
    <property type="protein sequence ID" value="TXF13372.1"/>
    <property type="molecule type" value="Genomic_DNA"/>
</dbReference>
<evidence type="ECO:0000313" key="6">
    <source>
        <dbReference type="Proteomes" id="UP000321201"/>
    </source>
</evidence>
<organism evidence="5 6">
    <name type="scientific">Pelomicrobium methylotrophicum</name>
    <dbReference type="NCBI Taxonomy" id="2602750"/>
    <lineage>
        <taxon>Bacteria</taxon>
        <taxon>Pseudomonadati</taxon>
        <taxon>Pseudomonadota</taxon>
        <taxon>Hydrogenophilia</taxon>
        <taxon>Hydrogenophilia incertae sedis</taxon>
        <taxon>Pelomicrobium</taxon>
    </lineage>
</organism>
<evidence type="ECO:0000256" key="3">
    <source>
        <dbReference type="ARBA" id="ARBA00022801"/>
    </source>
</evidence>
<dbReference type="RefSeq" id="WP_147798546.1">
    <property type="nucleotide sequence ID" value="NZ_VPFL01000002.1"/>
</dbReference>
<evidence type="ECO:0000313" key="5">
    <source>
        <dbReference type="EMBL" id="TXF13372.1"/>
    </source>
</evidence>
<sequence length="146" mass="16816">MVRREFVLRKLQLIAEDLERLVKFKDETLASLTGDAIKLAAVERLLERVIMRAIDINEHLISELGTGEGRSTRLTYRDTFLLLAGLDVYPQEFADRIARSAGLRNILVHDYNDADRKIVHASIKSCLQDYHRYAEYVRGFLDRLPG</sequence>
<dbReference type="Gene3D" id="1.20.120.580">
    <property type="entry name" value="bsu32300-like"/>
    <property type="match status" value="1"/>
</dbReference>
<evidence type="ECO:0000256" key="2">
    <source>
        <dbReference type="ARBA" id="ARBA00022722"/>
    </source>
</evidence>
<protein>
    <submittedName>
        <fullName evidence="5">DUF86 domain-containing protein</fullName>
    </submittedName>
</protein>
<comment type="similarity">
    <text evidence="4">Belongs to the HepT RNase toxin family.</text>
</comment>
<reference evidence="5 6" key="1">
    <citation type="submission" date="2019-08" db="EMBL/GenBank/DDBJ databases">
        <title>Pelomicrobium methylotrophicum gen. nov., sp. nov. a moderately thermophilic, facultatively anaerobic, lithoautotrophic and methylotrophic bacterium isolated from a terrestrial mud volcano.</title>
        <authorList>
            <person name="Slobodkina G.B."/>
            <person name="Merkel A.Y."/>
            <person name="Slobodkin A.I."/>
        </authorList>
    </citation>
    <scope>NUCLEOTIDE SEQUENCE [LARGE SCALE GENOMIC DNA]</scope>
    <source>
        <strain evidence="5 6">SM250</strain>
    </source>
</reference>
<keyword evidence="2" id="KW-0540">Nuclease</keyword>
<name>A0A5C7EY02_9PROT</name>
<evidence type="ECO:0000256" key="4">
    <source>
        <dbReference type="ARBA" id="ARBA00024207"/>
    </source>
</evidence>
<dbReference type="PANTHER" id="PTHR33397">
    <property type="entry name" value="UPF0331 PROTEIN YUTE"/>
    <property type="match status" value="1"/>
</dbReference>
<proteinExistence type="inferred from homology"/>
<comment type="caution">
    <text evidence="5">The sequence shown here is derived from an EMBL/GenBank/DDBJ whole genome shotgun (WGS) entry which is preliminary data.</text>
</comment>
<dbReference type="InterPro" id="IPR037038">
    <property type="entry name" value="HepT-like_sf"/>
</dbReference>